<dbReference type="RefSeq" id="WP_183348348.1">
    <property type="nucleotide sequence ID" value="NZ_JACHEO010000002.1"/>
</dbReference>
<reference evidence="1 2" key="1">
    <citation type="submission" date="2020-08" db="EMBL/GenBank/DDBJ databases">
        <title>Genomic Encyclopedia of Type Strains, Phase IV (KMG-IV): sequencing the most valuable type-strain genomes for metagenomic binning, comparative biology and taxonomic classification.</title>
        <authorList>
            <person name="Goeker M."/>
        </authorList>
    </citation>
    <scope>NUCLEOTIDE SEQUENCE [LARGE SCALE GENOMIC DNA]</scope>
    <source>
        <strain evidence="1 2">DSM 28570</strain>
    </source>
</reference>
<sequence length="420" mass="46001">MTQKADLLFIAHRIPYPPDKGDKIRSYHMVRHLAKSYRVTVACMIDDPADVRHVGALKGMVHQVFFQVRPPLAMKARAVGALLTGRPCTLPCFYSRALQREIDGFLDRRSVTAVLCFCSSAADYVFRSRHLSALQQAVLLADLVDIDSEKWREYAARQRGPMAWLYRREARLLLPFEQRIVAAFDRTFVVSEEEKAVLVKYGPVDKVEALSNGVDLDYFFPAPVSATDPAPPARLIFSGAMDYWPNSEGAVWFAREVFPVVKQAVPDAVFCIAGRNPTEAVLALKNIPAVEVTGTIPDMRTHLAGATLCVVPLTIARGIQNKVLEGMAMGKPVVATSGAATGLKAVIGEDLVVADGAAAMARAVVDLLRDPVRQRAIGQNARAYVERAHSWDAHLKRLDEVIQGGAGYKDSAECKGSAEC</sequence>
<comment type="caution">
    <text evidence="1">The sequence shown here is derived from an EMBL/GenBank/DDBJ whole genome shotgun (WGS) entry which is preliminary data.</text>
</comment>
<dbReference type="SUPFAM" id="SSF53756">
    <property type="entry name" value="UDP-Glycosyltransferase/glycogen phosphorylase"/>
    <property type="match status" value="1"/>
</dbReference>
<dbReference type="PANTHER" id="PTHR12526">
    <property type="entry name" value="GLYCOSYLTRANSFERASE"/>
    <property type="match status" value="1"/>
</dbReference>
<dbReference type="CDD" id="cd03801">
    <property type="entry name" value="GT4_PimA-like"/>
    <property type="match status" value="1"/>
</dbReference>
<keyword evidence="1" id="KW-0808">Transferase</keyword>
<dbReference type="Pfam" id="PF13692">
    <property type="entry name" value="Glyco_trans_1_4"/>
    <property type="match status" value="1"/>
</dbReference>
<dbReference type="NCBIfam" id="TIGR03087">
    <property type="entry name" value="stp1"/>
    <property type="match status" value="1"/>
</dbReference>
<dbReference type="AlphaFoldDB" id="A0A840UMI6"/>
<evidence type="ECO:0000313" key="2">
    <source>
        <dbReference type="Proteomes" id="UP000539642"/>
    </source>
</evidence>
<protein>
    <submittedName>
        <fullName evidence="1">Sugar transferase (PEP-CTERM/EpsH1 system associated)</fullName>
    </submittedName>
</protein>
<dbReference type="Gene3D" id="3.40.50.2000">
    <property type="entry name" value="Glycogen Phosphorylase B"/>
    <property type="match status" value="2"/>
</dbReference>
<dbReference type="EMBL" id="JACHEO010000002">
    <property type="protein sequence ID" value="MBB5346992.1"/>
    <property type="molecule type" value="Genomic_DNA"/>
</dbReference>
<dbReference type="GO" id="GO:0016757">
    <property type="term" value="F:glycosyltransferase activity"/>
    <property type="evidence" value="ECO:0007669"/>
    <property type="project" value="TreeGrafter"/>
</dbReference>
<proteinExistence type="predicted"/>
<dbReference type="PANTHER" id="PTHR12526:SF600">
    <property type="entry name" value="GLYCOSYL TRANSFERASE GROUP 1"/>
    <property type="match status" value="1"/>
</dbReference>
<dbReference type="Proteomes" id="UP000539642">
    <property type="component" value="Unassembled WGS sequence"/>
</dbReference>
<keyword evidence="2" id="KW-1185">Reference proteome</keyword>
<accession>A0A840UMI6</accession>
<organism evidence="1 2">
    <name type="scientific">Desulfoprunum benzoelyticum</name>
    <dbReference type="NCBI Taxonomy" id="1506996"/>
    <lineage>
        <taxon>Bacteria</taxon>
        <taxon>Pseudomonadati</taxon>
        <taxon>Thermodesulfobacteriota</taxon>
        <taxon>Desulfobulbia</taxon>
        <taxon>Desulfobulbales</taxon>
        <taxon>Desulfobulbaceae</taxon>
        <taxon>Desulfoprunum</taxon>
    </lineage>
</organism>
<dbReference type="InterPro" id="IPR017521">
    <property type="entry name" value="Sugar_tfrase_PEP-CTERM_Stp1"/>
</dbReference>
<gene>
    <name evidence="1" type="ORF">HNQ81_000702</name>
</gene>
<evidence type="ECO:0000313" key="1">
    <source>
        <dbReference type="EMBL" id="MBB5346992.1"/>
    </source>
</evidence>
<name>A0A840UMI6_9BACT</name>